<keyword evidence="1" id="KW-0472">Membrane</keyword>
<organism evidence="2 3">
    <name type="scientific">Evansella alkalicola</name>
    <dbReference type="NCBI Taxonomy" id="745819"/>
    <lineage>
        <taxon>Bacteria</taxon>
        <taxon>Bacillati</taxon>
        <taxon>Bacillota</taxon>
        <taxon>Bacilli</taxon>
        <taxon>Bacillales</taxon>
        <taxon>Bacillaceae</taxon>
        <taxon>Evansella</taxon>
    </lineage>
</organism>
<proteinExistence type="predicted"/>
<name>A0ABS6JVI0_9BACI</name>
<dbReference type="EMBL" id="JAHQCR010000052">
    <property type="protein sequence ID" value="MBU9722395.1"/>
    <property type="molecule type" value="Genomic_DNA"/>
</dbReference>
<keyword evidence="1" id="KW-1133">Transmembrane helix</keyword>
<gene>
    <name evidence="2" type="ORF">KS407_13230</name>
</gene>
<sequence length="55" mass="6549">MNVIIGVIIFVIIIIFLGLMSLERSQRYQEKRLEEIAKQLTELKTKVEDMERKLK</sequence>
<evidence type="ECO:0000313" key="3">
    <source>
        <dbReference type="Proteomes" id="UP000790580"/>
    </source>
</evidence>
<feature type="transmembrane region" description="Helical" evidence="1">
    <location>
        <begin position="6"/>
        <end position="22"/>
    </location>
</feature>
<reference evidence="2 3" key="1">
    <citation type="submission" date="2021-06" db="EMBL/GenBank/DDBJ databases">
        <title>Bacillus sp. RD4P76, an endophyte from a halophyte.</title>
        <authorList>
            <person name="Sun J.-Q."/>
        </authorList>
    </citation>
    <scope>NUCLEOTIDE SEQUENCE [LARGE SCALE GENOMIC DNA]</scope>
    <source>
        <strain evidence="2 3">JCM 17098</strain>
    </source>
</reference>
<evidence type="ECO:0000313" key="2">
    <source>
        <dbReference type="EMBL" id="MBU9722395.1"/>
    </source>
</evidence>
<dbReference type="RefSeq" id="WP_176371282.1">
    <property type="nucleotide sequence ID" value="NZ_JAHQCR010000052.1"/>
</dbReference>
<comment type="caution">
    <text evidence="2">The sequence shown here is derived from an EMBL/GenBank/DDBJ whole genome shotgun (WGS) entry which is preliminary data.</text>
</comment>
<protein>
    <recommendedName>
        <fullName evidence="4">Phage shock protein B</fullName>
    </recommendedName>
</protein>
<dbReference type="Proteomes" id="UP000790580">
    <property type="component" value="Unassembled WGS sequence"/>
</dbReference>
<keyword evidence="3" id="KW-1185">Reference proteome</keyword>
<keyword evidence="1" id="KW-0812">Transmembrane</keyword>
<evidence type="ECO:0000256" key="1">
    <source>
        <dbReference type="SAM" id="Phobius"/>
    </source>
</evidence>
<accession>A0ABS6JVI0</accession>
<evidence type="ECO:0008006" key="4">
    <source>
        <dbReference type="Google" id="ProtNLM"/>
    </source>
</evidence>